<dbReference type="RefSeq" id="WP_033202456.1">
    <property type="nucleotide sequence ID" value="NZ_LGUP01000381.1"/>
</dbReference>
<gene>
    <name evidence="2" type="ORF">ADK34_32300</name>
</gene>
<dbReference type="EMBL" id="LGUP01000381">
    <property type="protein sequence ID" value="KOG12508.1"/>
    <property type="molecule type" value="Genomic_DNA"/>
</dbReference>
<feature type="compositionally biased region" description="Pro residues" evidence="1">
    <location>
        <begin position="1093"/>
        <end position="1108"/>
    </location>
</feature>
<name>A0A0L8JFQ4_STRVR</name>
<evidence type="ECO:0000256" key="1">
    <source>
        <dbReference type="SAM" id="MobiDB-lite"/>
    </source>
</evidence>
<dbReference type="OrthoDB" id="9816502at2"/>
<dbReference type="PATRIC" id="fig|1938.6.peg.6951"/>
<comment type="caution">
    <text evidence="2">The sequence shown here is derived from an EMBL/GenBank/DDBJ whole genome shotgun (WGS) entry which is preliminary data.</text>
</comment>
<accession>A0A0L8JFQ4</accession>
<protein>
    <submittedName>
        <fullName evidence="2">Uncharacterized protein</fullName>
    </submittedName>
</protein>
<evidence type="ECO:0000313" key="3">
    <source>
        <dbReference type="Proteomes" id="UP000037023"/>
    </source>
</evidence>
<organism evidence="2 3">
    <name type="scientific">Streptomyces viridochromogenes</name>
    <dbReference type="NCBI Taxonomy" id="1938"/>
    <lineage>
        <taxon>Bacteria</taxon>
        <taxon>Bacillati</taxon>
        <taxon>Actinomycetota</taxon>
        <taxon>Actinomycetes</taxon>
        <taxon>Kitasatosporales</taxon>
        <taxon>Streptomycetaceae</taxon>
        <taxon>Streptomyces</taxon>
    </lineage>
</organism>
<dbReference type="Proteomes" id="UP000037023">
    <property type="component" value="Unassembled WGS sequence"/>
</dbReference>
<sequence>MTVYTFASWDRDGAAACLTDADDLSRTTPVRGSLAATAHVNGPPGRPVPVPALQVYGPGDVRALDPKEIVRVFPMPGTPDAEPTKFPLVEFERSEMPWLFTPLRAGDAGELRPWLSLVCVPTSKGRPQRRPGVPLPVLEVMGSELPDPTTLHLWAHAQTLPGHEDDPRRSVSRLLAPRKLEPHTTYTACLVPSFLAGKLAGLGKDTKDATLAPAWDPSPTARCELPVYFSWVFSTGEAGDFETLAARLKARPFPPRAGRRPLDVSRPGLFATGPGPVVQEVESALRAPGNLPRDPWPTGPQSAQWQQRLAKALVPIGDGTGDEDPDVLPPLYGGFHALRKGADPASTGWLDTLNLDPRWRVVAGLGARTVQADQEALMASAWRQLVDVQAANRFLDLARFARLVSGRLHLRHVKPLSADEVLRLATPLQSRISLAADTTLWSSVRASLLPNAMATTVFHRTVRPMGVLSRRVGLLAGRTADDPEPPFATVLSSVAASPTGLAVPRRDPDGTVAFRVAPEDVVAAERLAAVRKVFAPEDGAPDAWRQVAADATARSRLRDVTTEQLAATSPLPAAGLNRSFRLGALPEAEAPENFLARTRIDQHGNLVFPTERTGPAGLDLFTGAVGTGAAPGRFTGSWTGPWDTVNGGRGEPAGGWRGTCSGTLRVGPDRSGTWKGAFHGTWSNNAGAGGTDPTWLALYTGTWESGEERGVWRGVCTGTWDPWNSSSDGVFTGTWSSDTHHGTFRGTCPGDWDWDTPSSVGGEWSADCYGEILVAAEGTGGQDPWEPGQLKDLVDRWHATGTLPLDVFTGGGLLGGQQDRLPAPAVLDASPGNVKDMVVSAHDRVLGPSDAPPIPHREPFPTGTSQNGIVALTDPSVTVPAVVASRVDRPAGTDPQAPVQWAPVFPDPMWPPLSEQSNEWLFGGLEHIPADTAVLAVTNPPFVASYMVGLNHEFARELRWREYPTDQRGTYFASFWGYGTDHESLDTWKRELPLGAHLTGPPDRVVLLLRSALLRRYPGAIIYAAPLIGTEPDENGARHPIFRGGLDADTTMVGFKLTETELNASPWCFVIAEQPTEPRFGLDDPDPEALSTTPPPGAWGGPYTPPNTPGEANDWNDLKWSHLFDSKDAFLAATHAPGTLRPNVSYGGLVWGRSAAGTARQCFQQPVRVILPAKRLMAP</sequence>
<dbReference type="AlphaFoldDB" id="A0A0L8JFQ4"/>
<reference evidence="2 3" key="1">
    <citation type="submission" date="2015-06" db="EMBL/GenBank/DDBJ databases">
        <authorList>
            <person name="Hoefler B.C."/>
            <person name="Straight P.D."/>
        </authorList>
    </citation>
    <scope>NUCLEOTIDE SEQUENCE [LARGE SCALE GENOMIC DNA]</scope>
    <source>
        <strain evidence="2 3">NRRL 3427</strain>
    </source>
</reference>
<feature type="region of interest" description="Disordered" evidence="1">
    <location>
        <begin position="1078"/>
        <end position="1114"/>
    </location>
</feature>
<evidence type="ECO:0000313" key="2">
    <source>
        <dbReference type="EMBL" id="KOG12508.1"/>
    </source>
</evidence>
<proteinExistence type="predicted"/>